<proteinExistence type="predicted"/>
<evidence type="ECO:0008006" key="3">
    <source>
        <dbReference type="Google" id="ProtNLM"/>
    </source>
</evidence>
<protein>
    <recommendedName>
        <fullName evidence="3">Transporter</fullName>
    </recommendedName>
</protein>
<organism evidence="1 2">
    <name type="scientific">Winogradskyella vincentii</name>
    <dbReference type="NCBI Taxonomy" id="2877122"/>
    <lineage>
        <taxon>Bacteria</taxon>
        <taxon>Pseudomonadati</taxon>
        <taxon>Bacteroidota</taxon>
        <taxon>Flavobacteriia</taxon>
        <taxon>Flavobacteriales</taxon>
        <taxon>Flavobacteriaceae</taxon>
        <taxon>Winogradskyella</taxon>
    </lineage>
</organism>
<reference evidence="2" key="1">
    <citation type="submission" date="2023-07" db="EMBL/GenBank/DDBJ databases">
        <authorList>
            <person name="Yue Y."/>
        </authorList>
    </citation>
    <scope>NUCLEOTIDE SEQUENCE [LARGE SCALE GENOMIC DNA]</scope>
    <source>
        <strain evidence="2">2Y89</strain>
    </source>
</reference>
<gene>
    <name evidence="1" type="ORF">LBV24_05545</name>
</gene>
<comment type="caution">
    <text evidence="1">The sequence shown here is derived from an EMBL/GenBank/DDBJ whole genome shotgun (WGS) entry which is preliminary data.</text>
</comment>
<sequence length="322" mass="36151">MKFRIFLLGFCLAITKTSFSQTCCSGGIPLSNNLGLEFSSGQSAILGLSYDFNNLNTLKNENETLDDNSRLRTTHSILLNAGYSFTDRLSIEGLFTWVNQRRIISQFDEENLDQTYGIGDAVILVRYKVINNIEKSFRLDIGFGVKLPLGSSTETNDQGIVLNADLQPGSNSWDLIYLLGANKSFDFRPTMAFSTRLIYRQTGENNSYFDDSTYEFGNDIQAYFGVSDQFLVQNTVINPRITFKYRNAAQDKINTADLPNTGGEWIFIIPNLSVSIFKNTSLNVSAELPIYSRPEGIQLTPTYRITSGFLINLFNKPQAVLN</sequence>
<evidence type="ECO:0000313" key="2">
    <source>
        <dbReference type="Proteomes" id="UP001198402"/>
    </source>
</evidence>
<dbReference type="Proteomes" id="UP001198402">
    <property type="component" value="Unassembled WGS sequence"/>
</dbReference>
<accession>A0ABS7Y082</accession>
<keyword evidence="2" id="KW-1185">Reference proteome</keyword>
<evidence type="ECO:0000313" key="1">
    <source>
        <dbReference type="EMBL" id="MCA0152670.1"/>
    </source>
</evidence>
<dbReference type="RefSeq" id="WP_224477593.1">
    <property type="nucleotide sequence ID" value="NZ_JAIUJS010000002.1"/>
</dbReference>
<name>A0ABS7Y082_9FLAO</name>
<dbReference type="EMBL" id="JAIUJS010000002">
    <property type="protein sequence ID" value="MCA0152670.1"/>
    <property type="molecule type" value="Genomic_DNA"/>
</dbReference>